<organism evidence="1 2">
    <name type="scientific">candidate division TA06 bacterium DG_26</name>
    <dbReference type="NCBI Taxonomy" id="1703771"/>
    <lineage>
        <taxon>Bacteria</taxon>
        <taxon>Bacteria division TA06</taxon>
    </lineage>
</organism>
<accession>A0A0S7WKS5</accession>
<dbReference type="AlphaFoldDB" id="A0A0S7WKS5"/>
<sequence length="67" mass="7429">MLLESRGVSGARCSLFERSILLRMVAAFRATGAYFATYLRATSSEASLVTSAYGLLFNRDTRQGRFL</sequence>
<dbReference type="EMBL" id="LIZT01000013">
    <property type="protein sequence ID" value="KPJ50757.1"/>
    <property type="molecule type" value="Genomic_DNA"/>
</dbReference>
<evidence type="ECO:0000313" key="1">
    <source>
        <dbReference type="EMBL" id="KPJ50757.1"/>
    </source>
</evidence>
<reference evidence="1 2" key="1">
    <citation type="journal article" date="2015" name="Microbiome">
        <title>Genomic resolution of linkages in carbon, nitrogen, and sulfur cycling among widespread estuary sediment bacteria.</title>
        <authorList>
            <person name="Baker B.J."/>
            <person name="Lazar C.S."/>
            <person name="Teske A.P."/>
            <person name="Dick G.J."/>
        </authorList>
    </citation>
    <scope>NUCLEOTIDE SEQUENCE [LARGE SCALE GENOMIC DNA]</scope>
    <source>
        <strain evidence="1">DG_26</strain>
    </source>
</reference>
<proteinExistence type="predicted"/>
<evidence type="ECO:0000313" key="2">
    <source>
        <dbReference type="Proteomes" id="UP000051124"/>
    </source>
</evidence>
<name>A0A0S7WKS5_UNCT6</name>
<dbReference type="Proteomes" id="UP000051124">
    <property type="component" value="Unassembled WGS sequence"/>
</dbReference>
<protein>
    <submittedName>
        <fullName evidence="1">Uncharacterized protein</fullName>
    </submittedName>
</protein>
<gene>
    <name evidence="1" type="ORF">AMJ40_02015</name>
</gene>
<comment type="caution">
    <text evidence="1">The sequence shown here is derived from an EMBL/GenBank/DDBJ whole genome shotgun (WGS) entry which is preliminary data.</text>
</comment>